<proteinExistence type="predicted"/>
<dbReference type="AlphaFoldDB" id="A0A915KFL3"/>
<protein>
    <submittedName>
        <fullName evidence="2">Uncharacterized protein</fullName>
    </submittedName>
</protein>
<dbReference type="Proteomes" id="UP000887565">
    <property type="component" value="Unplaced"/>
</dbReference>
<reference evidence="2" key="1">
    <citation type="submission" date="2022-11" db="UniProtKB">
        <authorList>
            <consortium name="WormBaseParasite"/>
        </authorList>
    </citation>
    <scope>IDENTIFICATION</scope>
</reference>
<organism evidence="1 2">
    <name type="scientific">Romanomermis culicivorax</name>
    <name type="common">Nematode worm</name>
    <dbReference type="NCBI Taxonomy" id="13658"/>
    <lineage>
        <taxon>Eukaryota</taxon>
        <taxon>Metazoa</taxon>
        <taxon>Ecdysozoa</taxon>
        <taxon>Nematoda</taxon>
        <taxon>Enoplea</taxon>
        <taxon>Dorylaimia</taxon>
        <taxon>Mermithida</taxon>
        <taxon>Mermithoidea</taxon>
        <taxon>Mermithidae</taxon>
        <taxon>Romanomermis</taxon>
    </lineage>
</organism>
<dbReference type="WBParaSite" id="nRc.2.0.1.t36781-RA">
    <property type="protein sequence ID" value="nRc.2.0.1.t36781-RA"/>
    <property type="gene ID" value="nRc.2.0.1.g36781"/>
</dbReference>
<keyword evidence="1" id="KW-1185">Reference proteome</keyword>
<sequence length="83" mass="9585">MPWGTTLSCYTSPHAPYGCVRCGKAPDEWLLYFTPYDVNYRRQTLTEYNGTQIFLSFGIASIAFRCVPSEKAHYTTQQYKFVP</sequence>
<name>A0A915KFL3_ROMCU</name>
<accession>A0A915KFL3</accession>
<evidence type="ECO:0000313" key="1">
    <source>
        <dbReference type="Proteomes" id="UP000887565"/>
    </source>
</evidence>
<evidence type="ECO:0000313" key="2">
    <source>
        <dbReference type="WBParaSite" id="nRc.2.0.1.t36781-RA"/>
    </source>
</evidence>